<reference evidence="6" key="2">
    <citation type="submission" date="2015-01" db="EMBL/GenBank/DDBJ databases">
        <title>Evolutionary Origins and Diversification of the Mycorrhizal Mutualists.</title>
        <authorList>
            <consortium name="DOE Joint Genome Institute"/>
            <consortium name="Mycorrhizal Genomics Consortium"/>
            <person name="Kohler A."/>
            <person name="Kuo A."/>
            <person name="Nagy L.G."/>
            <person name="Floudas D."/>
            <person name="Copeland A."/>
            <person name="Barry K.W."/>
            <person name="Cichocki N."/>
            <person name="Veneault-Fourrey C."/>
            <person name="LaButti K."/>
            <person name="Lindquist E.A."/>
            <person name="Lipzen A."/>
            <person name="Lundell T."/>
            <person name="Morin E."/>
            <person name="Murat C."/>
            <person name="Riley R."/>
            <person name="Ohm R."/>
            <person name="Sun H."/>
            <person name="Tunlid A."/>
            <person name="Henrissat B."/>
            <person name="Grigoriev I.V."/>
            <person name="Hibbett D.S."/>
            <person name="Martin F."/>
        </authorList>
    </citation>
    <scope>NUCLEOTIDE SEQUENCE [LARGE SCALE GENOMIC DNA]</scope>
    <source>
        <strain evidence="6">Marx 270</strain>
    </source>
</reference>
<dbReference type="PANTHER" id="PTHR46052">
    <property type="entry name" value="PHOSDUCIN-LIKE PROTEIN"/>
    <property type="match status" value="1"/>
</dbReference>
<dbReference type="Pfam" id="PF02114">
    <property type="entry name" value="Phosducin"/>
    <property type="match status" value="1"/>
</dbReference>
<dbReference type="InterPro" id="IPR036249">
    <property type="entry name" value="Thioredoxin-like_sf"/>
</dbReference>
<feature type="domain" description="Phosducin" evidence="4">
    <location>
        <begin position="155"/>
        <end position="224"/>
    </location>
</feature>
<dbReference type="Gene3D" id="3.40.30.10">
    <property type="entry name" value="Glutaredoxin"/>
    <property type="match status" value="1"/>
</dbReference>
<reference evidence="5 6" key="1">
    <citation type="submission" date="2014-04" db="EMBL/GenBank/DDBJ databases">
        <authorList>
            <consortium name="DOE Joint Genome Institute"/>
            <person name="Kuo A."/>
            <person name="Kohler A."/>
            <person name="Costa M.D."/>
            <person name="Nagy L.G."/>
            <person name="Floudas D."/>
            <person name="Copeland A."/>
            <person name="Barry K.W."/>
            <person name="Cichocki N."/>
            <person name="Veneault-Fourrey C."/>
            <person name="LaButti K."/>
            <person name="Lindquist E.A."/>
            <person name="Lipzen A."/>
            <person name="Lundell T."/>
            <person name="Morin E."/>
            <person name="Murat C."/>
            <person name="Sun H."/>
            <person name="Tunlid A."/>
            <person name="Henrissat B."/>
            <person name="Grigoriev I.V."/>
            <person name="Hibbett D.S."/>
            <person name="Martin F."/>
            <person name="Nordberg H.P."/>
            <person name="Cantor M.N."/>
            <person name="Hua S.X."/>
        </authorList>
    </citation>
    <scope>NUCLEOTIDE SEQUENCE [LARGE SCALE GENOMIC DNA]</scope>
    <source>
        <strain evidence="5 6">Marx 270</strain>
    </source>
</reference>
<feature type="region of interest" description="Disordered" evidence="3">
    <location>
        <begin position="13"/>
        <end position="84"/>
    </location>
</feature>
<gene>
    <name evidence="5" type="ORF">M404DRAFT_1005008</name>
</gene>
<dbReference type="InterPro" id="IPR024253">
    <property type="entry name" value="Phosducin_thioredoxin-like_dom"/>
</dbReference>
<evidence type="ECO:0000256" key="3">
    <source>
        <dbReference type="SAM" id="MobiDB-lite"/>
    </source>
</evidence>
<organism evidence="5 6">
    <name type="scientific">Pisolithus tinctorius Marx 270</name>
    <dbReference type="NCBI Taxonomy" id="870435"/>
    <lineage>
        <taxon>Eukaryota</taxon>
        <taxon>Fungi</taxon>
        <taxon>Dikarya</taxon>
        <taxon>Basidiomycota</taxon>
        <taxon>Agaricomycotina</taxon>
        <taxon>Agaricomycetes</taxon>
        <taxon>Agaricomycetidae</taxon>
        <taxon>Boletales</taxon>
        <taxon>Sclerodermatineae</taxon>
        <taxon>Pisolithaceae</taxon>
        <taxon>Pisolithus</taxon>
    </lineage>
</organism>
<dbReference type="PANTHER" id="PTHR46052:SF1">
    <property type="entry name" value="PHOSDUCIN-LIKE PROTEIN"/>
    <property type="match status" value="1"/>
</dbReference>
<feature type="coiled-coil region" evidence="2">
    <location>
        <begin position="93"/>
        <end position="147"/>
    </location>
</feature>
<comment type="similarity">
    <text evidence="1">Belongs to the phosducin family.</text>
</comment>
<dbReference type="InParanoid" id="A0A0C3NUZ7"/>
<evidence type="ECO:0000259" key="4">
    <source>
        <dbReference type="Pfam" id="PF02114"/>
    </source>
</evidence>
<keyword evidence="2" id="KW-0175">Coiled coil</keyword>
<feature type="region of interest" description="Disordered" evidence="3">
    <location>
        <begin position="247"/>
        <end position="270"/>
    </location>
</feature>
<evidence type="ECO:0000313" key="6">
    <source>
        <dbReference type="Proteomes" id="UP000054217"/>
    </source>
</evidence>
<evidence type="ECO:0000256" key="1">
    <source>
        <dbReference type="ARBA" id="ARBA00009686"/>
    </source>
</evidence>
<protein>
    <recommendedName>
        <fullName evidence="4">Phosducin domain-containing protein</fullName>
    </recommendedName>
</protein>
<dbReference type="AlphaFoldDB" id="A0A0C3NUZ7"/>
<evidence type="ECO:0000256" key="2">
    <source>
        <dbReference type="SAM" id="Coils"/>
    </source>
</evidence>
<keyword evidence="6" id="KW-1185">Reference proteome</keyword>
<dbReference type="SUPFAM" id="SSF52833">
    <property type="entry name" value="Thioredoxin-like"/>
    <property type="match status" value="1"/>
</dbReference>
<dbReference type="InterPro" id="IPR051499">
    <property type="entry name" value="Phosducin-like_reg"/>
</dbReference>
<feature type="compositionally biased region" description="Acidic residues" evidence="3">
    <location>
        <begin position="248"/>
        <end position="270"/>
    </location>
</feature>
<dbReference type="STRING" id="870435.A0A0C3NUZ7"/>
<dbReference type="EMBL" id="KN832009">
    <property type="protein sequence ID" value="KIN99038.1"/>
    <property type="molecule type" value="Genomic_DNA"/>
</dbReference>
<sequence>MDADIEYLVQSGKLFEGQSRSSSPERSTSPTISFASNSSDDSDTENFGFDGDNQGGNAWVGKRRSGQMDGVPRESIGMAPGRTGVKGVIRDEREAQQIKAAQRQREIDALRRRMEKANLGGMTYLEEERERRELEGLEEEEKKVRRDVLGRTKDGRFGHLREVGKAGFVGAVEREDSGVWVVVHLYDPSLDRCYDLDDTLARLARIYPQTKFLRARAAALGFASKGPAPRSQKSYSKQQAMPGRYVDNDEDEVFGNDEDTDEKTPYYDDEEENEEVEVDTDMLPTLLVYRDGQLVHNWVRVDWEAGKAGVDDLLARHHVISSSSRGLPALWTAGNAEDDEDLIWSDEENSAPR</sequence>
<dbReference type="HOGENOM" id="CLU_059221_0_0_1"/>
<feature type="compositionally biased region" description="Low complexity" evidence="3">
    <location>
        <begin position="46"/>
        <end position="57"/>
    </location>
</feature>
<dbReference type="Proteomes" id="UP000054217">
    <property type="component" value="Unassembled WGS sequence"/>
</dbReference>
<dbReference type="OrthoDB" id="70588at2759"/>
<accession>A0A0C3NUZ7</accession>
<name>A0A0C3NUZ7_PISTI</name>
<evidence type="ECO:0000313" key="5">
    <source>
        <dbReference type="EMBL" id="KIN99038.1"/>
    </source>
</evidence>
<proteinExistence type="inferred from homology"/>
<feature type="compositionally biased region" description="Low complexity" evidence="3">
    <location>
        <begin position="19"/>
        <end position="33"/>
    </location>
</feature>